<reference evidence="4 5" key="1">
    <citation type="journal article" date="2024" name="Nat. Commun.">
        <title>Phylogenomics reveals the evolutionary origins of lichenization in chlorophyte algae.</title>
        <authorList>
            <person name="Puginier C."/>
            <person name="Libourel C."/>
            <person name="Otte J."/>
            <person name="Skaloud P."/>
            <person name="Haon M."/>
            <person name="Grisel S."/>
            <person name="Petersen M."/>
            <person name="Berrin J.G."/>
            <person name="Delaux P.M."/>
            <person name="Dal Grande F."/>
            <person name="Keller J."/>
        </authorList>
    </citation>
    <scope>NUCLEOTIDE SEQUENCE [LARGE SCALE GENOMIC DNA]</scope>
    <source>
        <strain evidence="4 5">SAG 245.80</strain>
    </source>
</reference>
<dbReference type="Pfam" id="PF01920">
    <property type="entry name" value="Prefoldin_2"/>
    <property type="match status" value="1"/>
</dbReference>
<dbReference type="GO" id="GO:0005737">
    <property type="term" value="C:cytoplasm"/>
    <property type="evidence" value="ECO:0007669"/>
    <property type="project" value="TreeGrafter"/>
</dbReference>
<dbReference type="SUPFAM" id="SSF46579">
    <property type="entry name" value="Prefoldin"/>
    <property type="match status" value="1"/>
</dbReference>
<dbReference type="GO" id="GO:0009409">
    <property type="term" value="P:response to cold"/>
    <property type="evidence" value="ECO:0007669"/>
    <property type="project" value="UniProtKB-ARBA"/>
</dbReference>
<comment type="caution">
    <text evidence="4">The sequence shown here is derived from an EMBL/GenBank/DDBJ whole genome shotgun (WGS) entry which is preliminary data.</text>
</comment>
<sequence>MLLCQIDRKICWPAADCAELADINNVLKARQQFLQQQTENEIVKQELDLVEEGSAVYKLIGPALIKQDLVEAKANVSKRLEFIGGELARLLTQMRTPQEKLHRAQEQMVKLQQEAQRIQAAQASKASKSIEEEA</sequence>
<comment type="similarity">
    <text evidence="1">Belongs to the prefoldin subunit beta family.</text>
</comment>
<dbReference type="PANTHER" id="PTHR21431:SF0">
    <property type="entry name" value="PREFOLDIN SUBUNIT 6"/>
    <property type="match status" value="1"/>
</dbReference>
<dbReference type="GO" id="GO:0051082">
    <property type="term" value="F:unfolded protein binding"/>
    <property type="evidence" value="ECO:0007669"/>
    <property type="project" value="InterPro"/>
</dbReference>
<evidence type="ECO:0000256" key="3">
    <source>
        <dbReference type="SAM" id="Coils"/>
    </source>
</evidence>
<dbReference type="PANTHER" id="PTHR21431">
    <property type="entry name" value="PREFOLDIN SUBUNIT 6"/>
    <property type="match status" value="1"/>
</dbReference>
<accession>A0AAW1RXE4</accession>
<keyword evidence="2" id="KW-0143">Chaperone</keyword>
<dbReference type="InterPro" id="IPR009053">
    <property type="entry name" value="Prefoldin"/>
</dbReference>
<evidence type="ECO:0000256" key="2">
    <source>
        <dbReference type="ARBA" id="ARBA00023186"/>
    </source>
</evidence>
<proteinExistence type="inferred from homology"/>
<evidence type="ECO:0000256" key="1">
    <source>
        <dbReference type="ARBA" id="ARBA00008045"/>
    </source>
</evidence>
<dbReference type="CDD" id="cd23161">
    <property type="entry name" value="Prefoldin_6"/>
    <property type="match status" value="1"/>
</dbReference>
<evidence type="ECO:0000313" key="5">
    <source>
        <dbReference type="Proteomes" id="UP001445335"/>
    </source>
</evidence>
<evidence type="ECO:0008006" key="6">
    <source>
        <dbReference type="Google" id="ProtNLM"/>
    </source>
</evidence>
<gene>
    <name evidence="4" type="ORF">WJX81_003383</name>
</gene>
<dbReference type="EMBL" id="JALJOU010000018">
    <property type="protein sequence ID" value="KAK9838497.1"/>
    <property type="molecule type" value="Genomic_DNA"/>
</dbReference>
<feature type="coiled-coil region" evidence="3">
    <location>
        <begin position="94"/>
        <end position="121"/>
    </location>
</feature>
<evidence type="ECO:0000313" key="4">
    <source>
        <dbReference type="EMBL" id="KAK9838497.1"/>
    </source>
</evidence>
<keyword evidence="3" id="KW-0175">Coiled coil</keyword>
<protein>
    <recommendedName>
        <fullName evidence="6">Prefoldin subunit 6</fullName>
    </recommendedName>
</protein>
<dbReference type="GO" id="GO:0051087">
    <property type="term" value="F:protein-folding chaperone binding"/>
    <property type="evidence" value="ECO:0007669"/>
    <property type="project" value="TreeGrafter"/>
</dbReference>
<dbReference type="AlphaFoldDB" id="A0AAW1RXE4"/>
<organism evidence="4 5">
    <name type="scientific">Elliptochloris bilobata</name>
    <dbReference type="NCBI Taxonomy" id="381761"/>
    <lineage>
        <taxon>Eukaryota</taxon>
        <taxon>Viridiplantae</taxon>
        <taxon>Chlorophyta</taxon>
        <taxon>core chlorophytes</taxon>
        <taxon>Trebouxiophyceae</taxon>
        <taxon>Trebouxiophyceae incertae sedis</taxon>
        <taxon>Elliptochloris clade</taxon>
        <taxon>Elliptochloris</taxon>
    </lineage>
</organism>
<name>A0AAW1RXE4_9CHLO</name>
<dbReference type="Proteomes" id="UP001445335">
    <property type="component" value="Unassembled WGS sequence"/>
</dbReference>
<dbReference type="GO" id="GO:0051131">
    <property type="term" value="P:chaperone-mediated protein complex assembly"/>
    <property type="evidence" value="ECO:0007669"/>
    <property type="project" value="TreeGrafter"/>
</dbReference>
<keyword evidence="5" id="KW-1185">Reference proteome</keyword>
<dbReference type="GO" id="GO:0016272">
    <property type="term" value="C:prefoldin complex"/>
    <property type="evidence" value="ECO:0007669"/>
    <property type="project" value="InterPro"/>
</dbReference>
<dbReference type="FunFam" id="1.10.287.370:FF:000003">
    <property type="entry name" value="Prefoldin subunit 6"/>
    <property type="match status" value="1"/>
</dbReference>
<dbReference type="GO" id="GO:0006457">
    <property type="term" value="P:protein folding"/>
    <property type="evidence" value="ECO:0007669"/>
    <property type="project" value="InterPro"/>
</dbReference>
<dbReference type="InterPro" id="IPR002777">
    <property type="entry name" value="PFD_beta-like"/>
</dbReference>
<dbReference type="Gene3D" id="1.10.287.370">
    <property type="match status" value="1"/>
</dbReference>